<evidence type="ECO:0000256" key="8">
    <source>
        <dbReference type="ARBA" id="ARBA00023136"/>
    </source>
</evidence>
<feature type="transmembrane region" description="Helical" evidence="9">
    <location>
        <begin position="130"/>
        <end position="153"/>
    </location>
</feature>
<feature type="domain" description="Sodium/calcium exchanger membrane region" evidence="10">
    <location>
        <begin position="214"/>
        <end position="357"/>
    </location>
</feature>
<feature type="transmembrane region" description="Helical" evidence="9">
    <location>
        <begin position="165"/>
        <end position="185"/>
    </location>
</feature>
<dbReference type="Proteomes" id="UP000503004">
    <property type="component" value="Chromosome"/>
</dbReference>
<evidence type="ECO:0000256" key="9">
    <source>
        <dbReference type="RuleBase" id="RU365028"/>
    </source>
</evidence>
<evidence type="ECO:0000256" key="6">
    <source>
        <dbReference type="ARBA" id="ARBA00022989"/>
    </source>
</evidence>
<evidence type="ECO:0000256" key="2">
    <source>
        <dbReference type="ARBA" id="ARBA00022448"/>
    </source>
</evidence>
<evidence type="ECO:0000256" key="5">
    <source>
        <dbReference type="ARBA" id="ARBA00022837"/>
    </source>
</evidence>
<protein>
    <recommendedName>
        <fullName evidence="9">Ca(2+)/H(+) antiporter</fullName>
    </recommendedName>
</protein>
<dbReference type="RefSeq" id="WP_169601496.1">
    <property type="nucleotide sequence ID" value="NZ_CP046565.1"/>
</dbReference>
<accession>A0A858Q4G0</accession>
<feature type="transmembrane region" description="Helical" evidence="9">
    <location>
        <begin position="33"/>
        <end position="50"/>
    </location>
</feature>
<keyword evidence="3 9" id="KW-0109">Calcium transport</keyword>
<evidence type="ECO:0000313" key="11">
    <source>
        <dbReference type="EMBL" id="QJD28698.1"/>
    </source>
</evidence>
<dbReference type="Pfam" id="PF01699">
    <property type="entry name" value="Na_Ca_ex"/>
    <property type="match status" value="2"/>
</dbReference>
<keyword evidence="6 9" id="KW-1133">Transmembrane helix</keyword>
<dbReference type="GO" id="GO:0012505">
    <property type="term" value="C:endomembrane system"/>
    <property type="evidence" value="ECO:0007669"/>
    <property type="project" value="UniProtKB-SubCell"/>
</dbReference>
<dbReference type="InterPro" id="IPR004713">
    <property type="entry name" value="CaH_exchang"/>
</dbReference>
<dbReference type="InterPro" id="IPR044880">
    <property type="entry name" value="NCX_ion-bd_dom_sf"/>
</dbReference>
<feature type="transmembrane region" description="Helical" evidence="9">
    <location>
        <begin position="62"/>
        <end position="85"/>
    </location>
</feature>
<organism evidence="11 12">
    <name type="scientific">Methylococcus geothermalis</name>
    <dbReference type="NCBI Taxonomy" id="2681310"/>
    <lineage>
        <taxon>Bacteria</taxon>
        <taxon>Pseudomonadati</taxon>
        <taxon>Pseudomonadota</taxon>
        <taxon>Gammaproteobacteria</taxon>
        <taxon>Methylococcales</taxon>
        <taxon>Methylococcaceae</taxon>
        <taxon>Methylococcus</taxon>
    </lineage>
</organism>
<dbReference type="PANTHER" id="PTHR31503:SF22">
    <property type="entry name" value="VACUOLAR CALCIUM ION TRANSPORTER"/>
    <property type="match status" value="1"/>
</dbReference>
<dbReference type="NCBIfam" id="TIGR00378">
    <property type="entry name" value="cax"/>
    <property type="match status" value="1"/>
</dbReference>
<reference evidence="12" key="1">
    <citation type="submission" date="2019-12" db="EMBL/GenBank/DDBJ databases">
        <authorList>
            <person name="Awala S.I."/>
            <person name="Rhee S.K."/>
        </authorList>
    </citation>
    <scope>NUCLEOTIDE SEQUENCE [LARGE SCALE GENOMIC DNA]</scope>
    <source>
        <strain evidence="12">IM1</strain>
    </source>
</reference>
<dbReference type="EMBL" id="CP046565">
    <property type="protein sequence ID" value="QJD28698.1"/>
    <property type="molecule type" value="Genomic_DNA"/>
</dbReference>
<evidence type="ECO:0000259" key="10">
    <source>
        <dbReference type="Pfam" id="PF01699"/>
    </source>
</evidence>
<evidence type="ECO:0000313" key="12">
    <source>
        <dbReference type="Proteomes" id="UP000503004"/>
    </source>
</evidence>
<evidence type="ECO:0000256" key="7">
    <source>
        <dbReference type="ARBA" id="ARBA00023065"/>
    </source>
</evidence>
<dbReference type="AlphaFoldDB" id="A0A858Q4G0"/>
<dbReference type="GO" id="GO:0006874">
    <property type="term" value="P:intracellular calcium ion homeostasis"/>
    <property type="evidence" value="ECO:0007669"/>
    <property type="project" value="TreeGrafter"/>
</dbReference>
<keyword evidence="12" id="KW-1185">Reference proteome</keyword>
<dbReference type="InterPro" id="IPR004798">
    <property type="entry name" value="CAX-like"/>
</dbReference>
<comment type="function">
    <text evidence="9">Ca(+)/H(+) antiporter that extrudes calcium in exchange for external protons.</text>
</comment>
<keyword evidence="2 9" id="KW-0813">Transport</keyword>
<feature type="transmembrane region" description="Helical" evidence="9">
    <location>
        <begin position="311"/>
        <end position="331"/>
    </location>
</feature>
<dbReference type="PANTHER" id="PTHR31503">
    <property type="entry name" value="VACUOLAR CALCIUM ION TRANSPORTER"/>
    <property type="match status" value="1"/>
</dbReference>
<dbReference type="KEGG" id="metu:GNH96_01085"/>
<gene>
    <name evidence="11" type="primary">cax</name>
    <name evidence="11" type="ORF">GNH96_01085</name>
</gene>
<keyword evidence="4 9" id="KW-0812">Transmembrane</keyword>
<proteinExistence type="inferred from homology"/>
<evidence type="ECO:0000256" key="4">
    <source>
        <dbReference type="ARBA" id="ARBA00022692"/>
    </source>
</evidence>
<feature type="transmembrane region" description="Helical" evidence="9">
    <location>
        <begin position="12"/>
        <end position="27"/>
    </location>
</feature>
<dbReference type="InterPro" id="IPR004837">
    <property type="entry name" value="NaCa_Exmemb"/>
</dbReference>
<keyword evidence="8 9" id="KW-0472">Membrane</keyword>
<keyword evidence="5 9" id="KW-0106">Calcium</keyword>
<comment type="similarity">
    <text evidence="9">Belongs to the Ca(2+):cation antiporter (CaCA) (TC 2.A.19) family.</text>
</comment>
<dbReference type="Gene3D" id="1.20.1420.30">
    <property type="entry name" value="NCX, central ion-binding region"/>
    <property type="match status" value="1"/>
</dbReference>
<feature type="domain" description="Sodium/calcium exchanger membrane region" evidence="10">
    <location>
        <begin position="32"/>
        <end position="185"/>
    </location>
</feature>
<feature type="transmembrane region" description="Helical" evidence="9">
    <location>
        <begin position="215"/>
        <end position="236"/>
    </location>
</feature>
<dbReference type="GO" id="GO:0016020">
    <property type="term" value="C:membrane"/>
    <property type="evidence" value="ECO:0007669"/>
    <property type="project" value="InterPro"/>
</dbReference>
<comment type="subcellular location">
    <subcellularLocation>
        <location evidence="1">Endomembrane system</location>
        <topology evidence="1">Multi-pass membrane protein</topology>
    </subcellularLocation>
</comment>
<dbReference type="GO" id="GO:0015369">
    <property type="term" value="F:calcium:proton antiporter activity"/>
    <property type="evidence" value="ECO:0007669"/>
    <property type="project" value="UniProtKB-UniRule"/>
</dbReference>
<feature type="transmembrane region" description="Helical" evidence="9">
    <location>
        <begin position="248"/>
        <end position="270"/>
    </location>
</feature>
<name>A0A858Q4G0_9GAMM</name>
<feature type="transmembrane region" description="Helical" evidence="9">
    <location>
        <begin position="97"/>
        <end position="118"/>
    </location>
</feature>
<sequence length="360" mass="37853">MRVGKFEIEPMSLLLVFVPVSMALAWVHADPVWIFAGSALAIVPLAGQMGKATEYLAEHLGAGLGGLLNASFGNAAELIIGFVALRAGLIDVVKASITGSIIGNILLVLGASVVVGGLKYETQYFNRTAAGLGVTLAGLSAIGLVVPAIFHMVVQGHPEPHEQELSLEIALVLFVTYILSLVFTLRTHRHLYVGESSDETDEALGVGTWSKRKSLLILLGATVLVAWMSELLVGAVEHAAHDLGMTNVFIGVILVAIVGNAAEHSTAVMMAAKNHMDLAMNIAIGSSIQIALFVAPLLVFAGSLMGQPMDLVFSTFEVVAVAIAVAAVVLIAMDGESNWMEGVNLLAVYVILAIAFYFLP</sequence>
<keyword evidence="7 9" id="KW-0406">Ion transport</keyword>
<evidence type="ECO:0000256" key="1">
    <source>
        <dbReference type="ARBA" id="ARBA00004127"/>
    </source>
</evidence>
<feature type="transmembrane region" description="Helical" evidence="9">
    <location>
        <begin position="282"/>
        <end position="305"/>
    </location>
</feature>
<evidence type="ECO:0000256" key="3">
    <source>
        <dbReference type="ARBA" id="ARBA00022568"/>
    </source>
</evidence>
<keyword evidence="9" id="KW-0050">Antiport</keyword>
<feature type="transmembrane region" description="Helical" evidence="9">
    <location>
        <begin position="343"/>
        <end position="359"/>
    </location>
</feature>